<evidence type="ECO:0000313" key="2">
    <source>
        <dbReference type="Proteomes" id="UP000620366"/>
    </source>
</evidence>
<protein>
    <recommendedName>
        <fullName evidence="3">Prealbumin-like fold domain-containing protein</fullName>
    </recommendedName>
</protein>
<accession>A0A926HUR2</accession>
<dbReference type="Gene3D" id="2.60.40.10">
    <property type="entry name" value="Immunoglobulins"/>
    <property type="match status" value="1"/>
</dbReference>
<dbReference type="RefSeq" id="WP_249300409.1">
    <property type="nucleotide sequence ID" value="NZ_JACRSP010000003.1"/>
</dbReference>
<reference evidence="1" key="1">
    <citation type="submission" date="2020-08" db="EMBL/GenBank/DDBJ databases">
        <title>Genome public.</title>
        <authorList>
            <person name="Liu C."/>
            <person name="Sun Q."/>
        </authorList>
    </citation>
    <scope>NUCLEOTIDE SEQUENCE</scope>
    <source>
        <strain evidence="1">BX7</strain>
    </source>
</reference>
<proteinExistence type="predicted"/>
<dbReference type="SUPFAM" id="SSF49478">
    <property type="entry name" value="Cna protein B-type domain"/>
    <property type="match status" value="2"/>
</dbReference>
<comment type="caution">
    <text evidence="1">The sequence shown here is derived from an EMBL/GenBank/DDBJ whole genome shotgun (WGS) entry which is preliminary data.</text>
</comment>
<dbReference type="AlphaFoldDB" id="A0A926HUR2"/>
<organism evidence="1 2">
    <name type="scientific">Feifania hominis</name>
    <dbReference type="NCBI Taxonomy" id="2763660"/>
    <lineage>
        <taxon>Bacteria</taxon>
        <taxon>Bacillati</taxon>
        <taxon>Bacillota</taxon>
        <taxon>Clostridia</taxon>
        <taxon>Eubacteriales</taxon>
        <taxon>Feifaniaceae</taxon>
        <taxon>Feifania</taxon>
    </lineage>
</organism>
<gene>
    <name evidence="1" type="ORF">H8695_07710</name>
</gene>
<keyword evidence="2" id="KW-1185">Reference proteome</keyword>
<evidence type="ECO:0000313" key="1">
    <source>
        <dbReference type="EMBL" id="MBC8536568.1"/>
    </source>
</evidence>
<dbReference type="Proteomes" id="UP000620366">
    <property type="component" value="Unassembled WGS sequence"/>
</dbReference>
<evidence type="ECO:0008006" key="3">
    <source>
        <dbReference type="Google" id="ProtNLM"/>
    </source>
</evidence>
<name>A0A926HUR2_9FIRM</name>
<dbReference type="EMBL" id="JACRSP010000003">
    <property type="protein sequence ID" value="MBC8536568.1"/>
    <property type="molecule type" value="Genomic_DNA"/>
</dbReference>
<dbReference type="InterPro" id="IPR013783">
    <property type="entry name" value="Ig-like_fold"/>
</dbReference>
<sequence>MSYCSCPCMGELELTVRNTCGSRPFDGVPFEVVNCDNPSLRRVQCTDAGGCAVFEGLPCGNYFVRPVTRDNCFNSIAKKQFFHIGECCPSACVVFYLDSVIREGTLAVSVVRGKSNIYISGVTVNLLDECGRCLRSMQTDCMGKAVFCNVPVGDYVVESCSVQRNVMVCSSDTRRVQISVPVCAPLREHRCDKCWDSTPPRPPQCDCQTPCLPPPCSPPCTWPPRDTGRSPGSCPPPGYCGTMR</sequence>